<gene>
    <name evidence="2" type="ORF">CVT23_20910</name>
</gene>
<evidence type="ECO:0000256" key="1">
    <source>
        <dbReference type="SAM" id="MobiDB-lite"/>
    </source>
</evidence>
<evidence type="ECO:0000313" key="2">
    <source>
        <dbReference type="EMBL" id="PJK27675.1"/>
    </source>
</evidence>
<sequence length="195" mass="21259">MAACQTTQVEEAAVAESLATMAEPAPYAEGTVFHGVRNGEQVRNTLIAVNGDRYTWQRDTDGCTWTMDAGIGLRFGPEVSWENCNSSGTTTVTSKSGDIWPLEVGKTVSYEGTGHTAGGNDWTADRTCEVEGQARVTTHAGTYDTYKVVCRTKWREMISYVSPEVGATVKFVQRPTRSDSNSPGSDFELTRIEAR</sequence>
<evidence type="ECO:0000313" key="3">
    <source>
        <dbReference type="Proteomes" id="UP000229498"/>
    </source>
</evidence>
<proteinExistence type="predicted"/>
<reference evidence="2 3" key="1">
    <citation type="submission" date="2017-11" db="EMBL/GenBank/DDBJ databases">
        <title>Draft genome sequence of Rhizobiales bacterium SY3-13.</title>
        <authorList>
            <person name="Sun C."/>
        </authorList>
    </citation>
    <scope>NUCLEOTIDE SEQUENCE [LARGE SCALE GENOMIC DNA]</scope>
    <source>
        <strain evidence="2 3">SY3-13</strain>
    </source>
</reference>
<feature type="region of interest" description="Disordered" evidence="1">
    <location>
        <begin position="175"/>
        <end position="195"/>
    </location>
</feature>
<name>A0A2M9FW28_9PROT</name>
<keyword evidence="3" id="KW-1185">Reference proteome</keyword>
<accession>A0A2M9FW28</accession>
<dbReference type="Proteomes" id="UP000229498">
    <property type="component" value="Unassembled WGS sequence"/>
</dbReference>
<comment type="caution">
    <text evidence="2">The sequence shown here is derived from an EMBL/GenBank/DDBJ whole genome shotgun (WGS) entry which is preliminary data.</text>
</comment>
<protein>
    <submittedName>
        <fullName evidence="2">Uncharacterized protein</fullName>
    </submittedName>
</protein>
<organism evidence="2 3">
    <name type="scientific">Minwuia thermotolerans</name>
    <dbReference type="NCBI Taxonomy" id="2056226"/>
    <lineage>
        <taxon>Bacteria</taxon>
        <taxon>Pseudomonadati</taxon>
        <taxon>Pseudomonadota</taxon>
        <taxon>Alphaproteobacteria</taxon>
        <taxon>Minwuiales</taxon>
        <taxon>Minwuiaceae</taxon>
        <taxon>Minwuia</taxon>
    </lineage>
</organism>
<dbReference type="EMBL" id="PHIG01000059">
    <property type="protein sequence ID" value="PJK27675.1"/>
    <property type="molecule type" value="Genomic_DNA"/>
</dbReference>
<dbReference type="AlphaFoldDB" id="A0A2M9FW28"/>